<dbReference type="Pfam" id="PF02405">
    <property type="entry name" value="MlaE"/>
    <property type="match status" value="1"/>
</dbReference>
<evidence type="ECO:0000256" key="5">
    <source>
        <dbReference type="ARBA" id="ARBA00022989"/>
    </source>
</evidence>
<keyword evidence="6 7" id="KW-0472">Membrane</keyword>
<evidence type="ECO:0000256" key="1">
    <source>
        <dbReference type="ARBA" id="ARBA00004141"/>
    </source>
</evidence>
<dbReference type="GO" id="GO:0043190">
    <property type="term" value="C:ATP-binding cassette (ABC) transporter complex"/>
    <property type="evidence" value="ECO:0007669"/>
    <property type="project" value="InterPro"/>
</dbReference>
<dbReference type="InterPro" id="IPR030802">
    <property type="entry name" value="Permease_MalE"/>
</dbReference>
<dbReference type="PANTHER" id="PTHR30188">
    <property type="entry name" value="ABC TRANSPORTER PERMEASE PROTEIN-RELATED"/>
    <property type="match status" value="1"/>
</dbReference>
<dbReference type="PANTHER" id="PTHR30188:SF4">
    <property type="entry name" value="PROTEIN TRIGALACTOSYLDIACYLGLYCEROL 1, CHLOROPLASTIC"/>
    <property type="match status" value="1"/>
</dbReference>
<comment type="similarity">
    <text evidence="2">Belongs to the MlaE permease family.</text>
</comment>
<evidence type="ECO:0000313" key="8">
    <source>
        <dbReference type="EMBL" id="GAF96554.1"/>
    </source>
</evidence>
<keyword evidence="4 7" id="KW-0812">Transmembrane</keyword>
<sequence length="231" mass="24891">IFTKSWEKKNFLQQLEEIGVKSLPIVTITAAFGGLVFGLQIYIAFTRYVGHGSEAYSGPIISLGLAKELIPVFVGLMLAGRVGSSMAAEIGTMKITEQIDALFSLGADPNRFLVVPRTLACIIILPMLTLYGDFIGILSGFFYNIVLMGVNRHVYITNTLAYFEMWDVTSGLVKAVFFGVIIAIVGCWQGLSTEAGAEGVGKATTRAAVISSVLILIFNFFLSKFLPGSVG</sequence>
<dbReference type="InterPro" id="IPR003453">
    <property type="entry name" value="ABC_MlaE_roteobac"/>
</dbReference>
<dbReference type="NCBIfam" id="TIGR00056">
    <property type="entry name" value="MlaE family lipid ABC transporter permease subunit"/>
    <property type="match status" value="1"/>
</dbReference>
<reference evidence="8" key="1">
    <citation type="journal article" date="2014" name="Front. Microbiol.">
        <title>High frequency of phylogenetically diverse reductive dehalogenase-homologous genes in deep subseafloor sedimentary metagenomes.</title>
        <authorList>
            <person name="Kawai M."/>
            <person name="Futagami T."/>
            <person name="Toyoda A."/>
            <person name="Takaki Y."/>
            <person name="Nishi S."/>
            <person name="Hori S."/>
            <person name="Arai W."/>
            <person name="Tsubouchi T."/>
            <person name="Morono Y."/>
            <person name="Uchiyama I."/>
            <person name="Ito T."/>
            <person name="Fujiyama A."/>
            <person name="Inagaki F."/>
            <person name="Takami H."/>
        </authorList>
    </citation>
    <scope>NUCLEOTIDE SEQUENCE</scope>
    <source>
        <strain evidence="8">Expedition CK06-06</strain>
    </source>
</reference>
<comment type="caution">
    <text evidence="8">The sequence shown here is derived from an EMBL/GenBank/DDBJ whole genome shotgun (WGS) entry which is preliminary data.</text>
</comment>
<name>X0TTL2_9ZZZZ</name>
<evidence type="ECO:0000256" key="3">
    <source>
        <dbReference type="ARBA" id="ARBA00022448"/>
    </source>
</evidence>
<feature type="transmembrane region" description="Helical" evidence="7">
    <location>
        <begin position="172"/>
        <end position="191"/>
    </location>
</feature>
<dbReference type="AlphaFoldDB" id="X0TTL2"/>
<feature type="transmembrane region" description="Helical" evidence="7">
    <location>
        <begin position="119"/>
        <end position="143"/>
    </location>
</feature>
<evidence type="ECO:0000256" key="6">
    <source>
        <dbReference type="ARBA" id="ARBA00023136"/>
    </source>
</evidence>
<comment type="subcellular location">
    <subcellularLocation>
        <location evidence="1">Membrane</location>
        <topology evidence="1">Multi-pass membrane protein</topology>
    </subcellularLocation>
</comment>
<feature type="transmembrane region" description="Helical" evidence="7">
    <location>
        <begin position="203"/>
        <end position="222"/>
    </location>
</feature>
<dbReference type="GO" id="GO:0005548">
    <property type="term" value="F:phospholipid transporter activity"/>
    <property type="evidence" value="ECO:0007669"/>
    <property type="project" value="TreeGrafter"/>
</dbReference>
<evidence type="ECO:0000256" key="4">
    <source>
        <dbReference type="ARBA" id="ARBA00022692"/>
    </source>
</evidence>
<accession>X0TTL2</accession>
<evidence type="ECO:0000256" key="2">
    <source>
        <dbReference type="ARBA" id="ARBA00007556"/>
    </source>
</evidence>
<keyword evidence="5 7" id="KW-1133">Transmembrane helix</keyword>
<organism evidence="8">
    <name type="scientific">marine sediment metagenome</name>
    <dbReference type="NCBI Taxonomy" id="412755"/>
    <lineage>
        <taxon>unclassified sequences</taxon>
        <taxon>metagenomes</taxon>
        <taxon>ecological metagenomes</taxon>
    </lineage>
</organism>
<feature type="non-terminal residue" evidence="8">
    <location>
        <position position="1"/>
    </location>
</feature>
<evidence type="ECO:0008006" key="9">
    <source>
        <dbReference type="Google" id="ProtNLM"/>
    </source>
</evidence>
<proteinExistence type="inferred from homology"/>
<gene>
    <name evidence="8" type="ORF">S01H1_30293</name>
</gene>
<feature type="transmembrane region" description="Helical" evidence="7">
    <location>
        <begin position="55"/>
        <end position="79"/>
    </location>
</feature>
<keyword evidence="3" id="KW-0813">Transport</keyword>
<evidence type="ECO:0000256" key="7">
    <source>
        <dbReference type="SAM" id="Phobius"/>
    </source>
</evidence>
<feature type="transmembrane region" description="Helical" evidence="7">
    <location>
        <begin position="21"/>
        <end position="43"/>
    </location>
</feature>
<dbReference type="EMBL" id="BARS01018629">
    <property type="protein sequence ID" value="GAF96554.1"/>
    <property type="molecule type" value="Genomic_DNA"/>
</dbReference>
<protein>
    <recommendedName>
        <fullName evidence="9">ABC transporter permease</fullName>
    </recommendedName>
</protein>